<comment type="caution">
    <text evidence="2">The sequence shown here is derived from an EMBL/GenBank/DDBJ whole genome shotgun (WGS) entry which is preliminary data.</text>
</comment>
<evidence type="ECO:0000313" key="3">
    <source>
        <dbReference type="Proteomes" id="UP001515943"/>
    </source>
</evidence>
<proteinExistence type="predicted"/>
<evidence type="ECO:0000313" key="2">
    <source>
        <dbReference type="EMBL" id="NKE55444.1"/>
    </source>
</evidence>
<dbReference type="Proteomes" id="UP001515943">
    <property type="component" value="Unassembled WGS sequence"/>
</dbReference>
<feature type="compositionally biased region" description="Polar residues" evidence="1">
    <location>
        <begin position="63"/>
        <end position="76"/>
    </location>
</feature>
<name>A0ABX1F9F6_9PSEU</name>
<keyword evidence="3" id="KW-1185">Reference proteome</keyword>
<gene>
    <name evidence="2" type="ORF">FXN61_00820</name>
</gene>
<protein>
    <recommendedName>
        <fullName evidence="4">Secreted protein</fullName>
    </recommendedName>
</protein>
<accession>A0ABX1F9F6</accession>
<sequence length="82" mass="8902">MIEFVLVFGSIVLAGFGAWAWSASRRDGKTSLRARFSVGQAFGSFELTRESEAGAPTHEVSEQAIQQAPVSQNSRAATRKTR</sequence>
<dbReference type="EMBL" id="VSRL01000002">
    <property type="protein sequence ID" value="NKE55444.1"/>
    <property type="molecule type" value="Genomic_DNA"/>
</dbReference>
<evidence type="ECO:0008006" key="4">
    <source>
        <dbReference type="Google" id="ProtNLM"/>
    </source>
</evidence>
<evidence type="ECO:0000256" key="1">
    <source>
        <dbReference type="SAM" id="MobiDB-lite"/>
    </source>
</evidence>
<reference evidence="2 3" key="1">
    <citation type="submission" date="2019-08" db="EMBL/GenBank/DDBJ databases">
        <title>Lentzea from Indian Himalayas.</title>
        <authorList>
            <person name="Mandal S."/>
            <person name="Mallick Gupta A."/>
            <person name="Maiti P.K."/>
            <person name="Sarkar J."/>
            <person name="Mandal S."/>
        </authorList>
    </citation>
    <scope>NUCLEOTIDE SEQUENCE [LARGE SCALE GENOMIC DNA]</scope>
    <source>
        <strain evidence="2 3">PSKA42</strain>
    </source>
</reference>
<organism evidence="2 3">
    <name type="scientific">Lentzea indica</name>
    <dbReference type="NCBI Taxonomy" id="2604800"/>
    <lineage>
        <taxon>Bacteria</taxon>
        <taxon>Bacillati</taxon>
        <taxon>Actinomycetota</taxon>
        <taxon>Actinomycetes</taxon>
        <taxon>Pseudonocardiales</taxon>
        <taxon>Pseudonocardiaceae</taxon>
        <taxon>Lentzea</taxon>
    </lineage>
</organism>
<dbReference type="RefSeq" id="WP_167969315.1">
    <property type="nucleotide sequence ID" value="NZ_VSRL01000002.1"/>
</dbReference>
<feature type="region of interest" description="Disordered" evidence="1">
    <location>
        <begin position="52"/>
        <end position="82"/>
    </location>
</feature>